<dbReference type="RefSeq" id="WP_303308663.1">
    <property type="nucleotide sequence ID" value="NZ_JAODOP010000001.1"/>
</dbReference>
<accession>A0ABU7XP51</accession>
<evidence type="ECO:0000313" key="2">
    <source>
        <dbReference type="Proteomes" id="UP001337305"/>
    </source>
</evidence>
<proteinExistence type="predicted"/>
<dbReference type="EMBL" id="JAODOP010000001">
    <property type="protein sequence ID" value="MEF3831657.1"/>
    <property type="molecule type" value="Genomic_DNA"/>
</dbReference>
<comment type="caution">
    <text evidence="1">The sequence shown here is derived from an EMBL/GenBank/DDBJ whole genome shotgun (WGS) entry which is preliminary data.</text>
</comment>
<dbReference type="Proteomes" id="UP001337305">
    <property type="component" value="Unassembled WGS sequence"/>
</dbReference>
<reference evidence="1 2" key="1">
    <citation type="submission" date="2022-09" db="EMBL/GenBank/DDBJ databases">
        <title>Genome sequencing of Flavivirga sp. MEBiC05379.</title>
        <authorList>
            <person name="Oh H.-M."/>
            <person name="Kwon K.K."/>
            <person name="Park M.J."/>
            <person name="Yang S.-H."/>
        </authorList>
    </citation>
    <scope>NUCLEOTIDE SEQUENCE [LARGE SCALE GENOMIC DNA]</scope>
    <source>
        <strain evidence="1 2">MEBiC05379</strain>
    </source>
</reference>
<protein>
    <submittedName>
        <fullName evidence="1">Uncharacterized protein</fullName>
    </submittedName>
</protein>
<gene>
    <name evidence="1" type="ORF">N1F79_00820</name>
</gene>
<evidence type="ECO:0000313" key="1">
    <source>
        <dbReference type="EMBL" id="MEF3831657.1"/>
    </source>
</evidence>
<organism evidence="1 2">
    <name type="scientific">Flavivirga spongiicola</name>
    <dbReference type="NCBI Taxonomy" id="421621"/>
    <lineage>
        <taxon>Bacteria</taxon>
        <taxon>Pseudomonadati</taxon>
        <taxon>Bacteroidota</taxon>
        <taxon>Flavobacteriia</taxon>
        <taxon>Flavobacteriales</taxon>
        <taxon>Flavobacteriaceae</taxon>
        <taxon>Flavivirga</taxon>
    </lineage>
</organism>
<sequence>MHYKSIIKRYLLILLTFLFTGVLQHTNAQINLKKAKETMATVKKGPCDSALKSLNRYLEKLETKKAANETSSSSFKTYISNAERNLKAIQTKCPDLDISNEKKAFDSYKVDYENEASLANSAENAANYFRDIHMYLNHIYSDTEHGADAAQGLKFVNGSHNKLYETVTRFANFNKSDYMAKVEASKTNGTYTRVKFYVEQVVSALNDYPNFINKSQGTYKAYLDYMNNIGIKGDPQKELEELEATKAFCQLLLKFAPNNAKATQWLKEVENQIGKKTGGITYASEMHKKHLGKILFSKKEVAIGNESENDFSTNFKSGDNIYATVYLPSKLRQLTDSYAANDVKVKVNSGIISEPSSTAVWVTTPMQEKNYLQLAILPSNVWKQKNGTPYVENKLRTHEHIANALLTAGPYSGTTIDIEVVFRGTNSSIKGGFTIDQSSGVDHLKQIVGREENARLKDEKLPKRGMSGTGLENQALTIMRKKSSSSGKTYTKAIITSVNWDYDKTYSGVIVSRSLSIALVSKEHDGKCMYQYFNFKQQAQGNGSFNNNLEFAGAGTNAYISCDNIN</sequence>
<name>A0ABU7XP51_9FLAO</name>
<keyword evidence="2" id="KW-1185">Reference proteome</keyword>